<dbReference type="InterPro" id="IPR051681">
    <property type="entry name" value="Ser/Thr_Kinases-Pseudokinases"/>
</dbReference>
<dbReference type="GO" id="GO:0004674">
    <property type="term" value="F:protein serine/threonine kinase activity"/>
    <property type="evidence" value="ECO:0000318"/>
    <property type="project" value="GO_Central"/>
</dbReference>
<evidence type="ECO:0000313" key="13">
    <source>
        <dbReference type="EMBL" id="OAY59263.1"/>
    </source>
</evidence>
<dbReference type="GO" id="GO:0005737">
    <property type="term" value="C:cytoplasm"/>
    <property type="evidence" value="ECO:0007669"/>
    <property type="project" value="UniProtKB-ARBA"/>
</dbReference>
<keyword evidence="8 11" id="KW-0040">ANK repeat</keyword>
<evidence type="ECO:0000256" key="3">
    <source>
        <dbReference type="ARBA" id="ARBA00022679"/>
    </source>
</evidence>
<dbReference type="PROSITE" id="PS50088">
    <property type="entry name" value="ANK_REPEAT"/>
    <property type="match status" value="1"/>
</dbReference>
<keyword evidence="5" id="KW-0547">Nucleotide-binding</keyword>
<dbReference type="EC" id="2.7.11.1" evidence="2"/>
<keyword evidence="7" id="KW-0067">ATP-binding</keyword>
<evidence type="ECO:0000256" key="5">
    <source>
        <dbReference type="ARBA" id="ARBA00022741"/>
    </source>
</evidence>
<comment type="catalytic activity">
    <reaction evidence="9">
        <text>L-threonyl-[protein] + ATP = O-phospho-L-threonyl-[protein] + ADP + H(+)</text>
        <dbReference type="Rhea" id="RHEA:46608"/>
        <dbReference type="Rhea" id="RHEA-COMP:11060"/>
        <dbReference type="Rhea" id="RHEA-COMP:11605"/>
        <dbReference type="ChEBI" id="CHEBI:15378"/>
        <dbReference type="ChEBI" id="CHEBI:30013"/>
        <dbReference type="ChEBI" id="CHEBI:30616"/>
        <dbReference type="ChEBI" id="CHEBI:61977"/>
        <dbReference type="ChEBI" id="CHEBI:456216"/>
        <dbReference type="EC" id="2.7.11.1"/>
    </reaction>
</comment>
<dbReference type="PRINTS" id="PR00109">
    <property type="entry name" value="TYRKINASE"/>
</dbReference>
<evidence type="ECO:0000256" key="10">
    <source>
        <dbReference type="ARBA" id="ARBA00048679"/>
    </source>
</evidence>
<dbReference type="SMART" id="SM00220">
    <property type="entry name" value="S_TKc"/>
    <property type="match status" value="1"/>
</dbReference>
<protein>
    <recommendedName>
        <fullName evidence="2">non-specific serine/threonine protein kinase</fullName>
        <ecNumber evidence="2">2.7.11.1</ecNumber>
    </recommendedName>
</protein>
<sequence length="526" mass="59166">MEGITTQLRRGISRQLSTGSFRRTLSRQLSRQTSLDPRKRNLRFSFGRQSSLDPIRRSPIDDEQFAVPENLDTTMQLLFLACRGDVHGVEDLLNEGIDVNSIDLDGRTALHIAACEGHLEVVKLLLSKRANIDARDRWGSTACADAKYYGNVEVYNFLKARGAKAPKTRKTPMTVANPREVPEYELNPSELQVRKCDGISKGSHQVAKWNGTKVSVKILHKDTYSDPESINAFKHELTLLEKVRHPNVVQFVGAVTQNIPMMIVSEYLPKGDLASYLHKKGRLSPSKALRFSLDIARGMNCLHECKPDPIIHCDLKPKNILLDSGGLLKVSGFGLIKLSKISTDKAKVAPGTPIEPSNIYGAPEIYKDEIFDRTVDAYSFGIILYEMIEGVLPYHSKSPEEAVKLMCLEKQRPPLKTKSRSYPPDLKQLIVECWHPEPVARPTFSDIIVRLNKIVAQCSKQGWWKDTFKLPCFATSPNHLSETLCKRLMLTDLLSRLVIQTLACLEVRGKSVPVKEVQQDKVEKFP</sequence>
<evidence type="ECO:0000256" key="1">
    <source>
        <dbReference type="ARBA" id="ARBA00005843"/>
    </source>
</evidence>
<organism evidence="13">
    <name type="scientific">Manihot esculenta</name>
    <name type="common">Cassava</name>
    <name type="synonym">Jatropha manihot</name>
    <dbReference type="NCBI Taxonomy" id="3983"/>
    <lineage>
        <taxon>Eukaryota</taxon>
        <taxon>Viridiplantae</taxon>
        <taxon>Streptophyta</taxon>
        <taxon>Embryophyta</taxon>
        <taxon>Tracheophyta</taxon>
        <taxon>Spermatophyta</taxon>
        <taxon>Magnoliopsida</taxon>
        <taxon>eudicotyledons</taxon>
        <taxon>Gunneridae</taxon>
        <taxon>Pentapetalae</taxon>
        <taxon>rosids</taxon>
        <taxon>fabids</taxon>
        <taxon>Malpighiales</taxon>
        <taxon>Euphorbiaceae</taxon>
        <taxon>Crotonoideae</taxon>
        <taxon>Manihoteae</taxon>
        <taxon>Manihot</taxon>
    </lineage>
</organism>
<keyword evidence="3" id="KW-0808">Transferase</keyword>
<name>A0A2C9WH00_MANES</name>
<evidence type="ECO:0000256" key="4">
    <source>
        <dbReference type="ARBA" id="ARBA00022737"/>
    </source>
</evidence>
<dbReference type="PIRSF" id="PIRSF000654">
    <property type="entry name" value="Integrin-linked_kinase"/>
    <property type="match status" value="1"/>
</dbReference>
<evidence type="ECO:0000256" key="6">
    <source>
        <dbReference type="ARBA" id="ARBA00022777"/>
    </source>
</evidence>
<dbReference type="Pfam" id="PF07714">
    <property type="entry name" value="PK_Tyr_Ser-Thr"/>
    <property type="match status" value="1"/>
</dbReference>
<keyword evidence="6" id="KW-0418">Kinase</keyword>
<dbReference type="CDD" id="cd13999">
    <property type="entry name" value="STKc_MAP3K-like"/>
    <property type="match status" value="1"/>
</dbReference>
<dbReference type="InterPro" id="IPR000719">
    <property type="entry name" value="Prot_kinase_dom"/>
</dbReference>
<evidence type="ECO:0000256" key="11">
    <source>
        <dbReference type="PROSITE-ProRule" id="PRU00023"/>
    </source>
</evidence>
<proteinExistence type="inferred from homology"/>
<comment type="similarity">
    <text evidence="1">Belongs to the protein kinase superfamily. TKL Ser/Thr protein kinase family.</text>
</comment>
<dbReference type="InterPro" id="IPR002110">
    <property type="entry name" value="Ankyrin_rpt"/>
</dbReference>
<gene>
    <name evidence="13" type="ORF">MANES_01G018400</name>
</gene>
<dbReference type="InterPro" id="IPR036770">
    <property type="entry name" value="Ankyrin_rpt-contain_sf"/>
</dbReference>
<evidence type="ECO:0000256" key="9">
    <source>
        <dbReference type="ARBA" id="ARBA00047899"/>
    </source>
</evidence>
<dbReference type="SUPFAM" id="SSF48403">
    <property type="entry name" value="Ankyrin repeat"/>
    <property type="match status" value="1"/>
</dbReference>
<dbReference type="Gene3D" id="1.10.510.10">
    <property type="entry name" value="Transferase(Phosphotransferase) domain 1"/>
    <property type="match status" value="1"/>
</dbReference>
<dbReference type="Gene3D" id="1.25.40.20">
    <property type="entry name" value="Ankyrin repeat-containing domain"/>
    <property type="match status" value="1"/>
</dbReference>
<evidence type="ECO:0000256" key="2">
    <source>
        <dbReference type="ARBA" id="ARBA00012513"/>
    </source>
</evidence>
<dbReference type="SUPFAM" id="SSF56112">
    <property type="entry name" value="Protein kinase-like (PK-like)"/>
    <property type="match status" value="1"/>
</dbReference>
<accession>A0A2C9WH00</accession>
<dbReference type="Gene3D" id="3.30.200.20">
    <property type="entry name" value="Phosphorylase Kinase, domain 1"/>
    <property type="match status" value="1"/>
</dbReference>
<dbReference type="GO" id="GO:0005524">
    <property type="term" value="F:ATP binding"/>
    <property type="evidence" value="ECO:0007669"/>
    <property type="project" value="UniProtKB-KW"/>
</dbReference>
<keyword evidence="4" id="KW-0677">Repeat</keyword>
<evidence type="ECO:0000259" key="12">
    <source>
        <dbReference type="PROSITE" id="PS50011"/>
    </source>
</evidence>
<comment type="catalytic activity">
    <reaction evidence="10">
        <text>L-seryl-[protein] + ATP = O-phospho-L-seryl-[protein] + ADP + H(+)</text>
        <dbReference type="Rhea" id="RHEA:17989"/>
        <dbReference type="Rhea" id="RHEA-COMP:9863"/>
        <dbReference type="Rhea" id="RHEA-COMP:11604"/>
        <dbReference type="ChEBI" id="CHEBI:15378"/>
        <dbReference type="ChEBI" id="CHEBI:29999"/>
        <dbReference type="ChEBI" id="CHEBI:30616"/>
        <dbReference type="ChEBI" id="CHEBI:83421"/>
        <dbReference type="ChEBI" id="CHEBI:456216"/>
        <dbReference type="EC" id="2.7.11.1"/>
    </reaction>
</comment>
<dbReference type="Pfam" id="PF12796">
    <property type="entry name" value="Ank_2"/>
    <property type="match status" value="1"/>
</dbReference>
<dbReference type="FunFam" id="1.25.40.20:FF:000211">
    <property type="entry name" value="Integrin-linked protein kinase 1"/>
    <property type="match status" value="1"/>
</dbReference>
<dbReference type="PANTHER" id="PTHR44329:SF7">
    <property type="entry name" value="OS02G0608500 PROTEIN"/>
    <property type="match status" value="1"/>
</dbReference>
<dbReference type="InterPro" id="IPR001245">
    <property type="entry name" value="Ser-Thr/Tyr_kinase_cat_dom"/>
</dbReference>
<dbReference type="PROSITE" id="PS50011">
    <property type="entry name" value="PROTEIN_KINASE_DOM"/>
    <property type="match status" value="1"/>
</dbReference>
<evidence type="ECO:0000256" key="8">
    <source>
        <dbReference type="ARBA" id="ARBA00023043"/>
    </source>
</evidence>
<evidence type="ECO:0000256" key="7">
    <source>
        <dbReference type="ARBA" id="ARBA00022840"/>
    </source>
</evidence>
<dbReference type="FunFam" id="3.30.200.20:FF:000180">
    <property type="entry name" value="serine/threonine-protein kinase STY46-like"/>
    <property type="match status" value="1"/>
</dbReference>
<feature type="repeat" description="ANK" evidence="11">
    <location>
        <begin position="105"/>
        <end position="137"/>
    </location>
</feature>
<dbReference type="SMART" id="SM00248">
    <property type="entry name" value="ANK"/>
    <property type="match status" value="2"/>
</dbReference>
<dbReference type="STRING" id="3983.A0A2C9WH00"/>
<dbReference type="PROSITE" id="PS00108">
    <property type="entry name" value="PROTEIN_KINASE_ST"/>
    <property type="match status" value="1"/>
</dbReference>
<reference evidence="13" key="1">
    <citation type="submission" date="2016-02" db="EMBL/GenBank/DDBJ databases">
        <title>WGS assembly of Manihot esculenta.</title>
        <authorList>
            <person name="Bredeson J.V."/>
            <person name="Prochnik S.E."/>
            <person name="Lyons J.B."/>
            <person name="Schmutz J."/>
            <person name="Grimwood J."/>
            <person name="Vrebalov J."/>
            <person name="Bart R.S."/>
            <person name="Amuge T."/>
            <person name="Ferguson M.E."/>
            <person name="Green R."/>
            <person name="Putnam N."/>
            <person name="Stites J."/>
            <person name="Rounsley S."/>
            <person name="Rokhsar D.S."/>
        </authorList>
    </citation>
    <scope>NUCLEOTIDE SEQUENCE [LARGE SCALE GENOMIC DNA]</scope>
    <source>
        <tissue evidence="13">Leaf</tissue>
    </source>
</reference>
<dbReference type="InterPro" id="IPR011009">
    <property type="entry name" value="Kinase-like_dom_sf"/>
</dbReference>
<dbReference type="PROSITE" id="PS50297">
    <property type="entry name" value="ANK_REP_REGION"/>
    <property type="match status" value="1"/>
</dbReference>
<dbReference type="InterPro" id="IPR008271">
    <property type="entry name" value="Ser/Thr_kinase_AS"/>
</dbReference>
<dbReference type="PANTHER" id="PTHR44329">
    <property type="entry name" value="SERINE/THREONINE-PROTEIN KINASE TNNI3K-RELATED"/>
    <property type="match status" value="1"/>
</dbReference>
<dbReference type="FunFam" id="1.10.510.10:FF:000355">
    <property type="entry name" value="Integrin-linked protein kinase family"/>
    <property type="match status" value="1"/>
</dbReference>
<dbReference type="AlphaFoldDB" id="A0A2C9WH00"/>
<dbReference type="GO" id="GO:0007165">
    <property type="term" value="P:signal transduction"/>
    <property type="evidence" value="ECO:0000318"/>
    <property type="project" value="GO_Central"/>
</dbReference>
<feature type="domain" description="Protein kinase" evidence="12">
    <location>
        <begin position="155"/>
        <end position="455"/>
    </location>
</feature>
<dbReference type="EMBL" id="CM004387">
    <property type="protein sequence ID" value="OAY59263.1"/>
    <property type="molecule type" value="Genomic_DNA"/>
</dbReference>